<keyword evidence="6" id="KW-1133">Transmembrane helix</keyword>
<dbReference type="PANTHER" id="PTHR33248">
    <property type="entry name" value="ZINC ION-BINDING PROTEIN"/>
    <property type="match status" value="1"/>
</dbReference>
<keyword evidence="6" id="KW-0472">Membrane</keyword>
<keyword evidence="9" id="KW-1185">Reference proteome</keyword>
<organism evidence="8 9">
    <name type="scientific">Eruca vesicaria subsp. sativa</name>
    <name type="common">Garden rocket</name>
    <name type="synonym">Eruca sativa</name>
    <dbReference type="NCBI Taxonomy" id="29727"/>
    <lineage>
        <taxon>Eukaryota</taxon>
        <taxon>Viridiplantae</taxon>
        <taxon>Streptophyta</taxon>
        <taxon>Embryophyta</taxon>
        <taxon>Tracheophyta</taxon>
        <taxon>Spermatophyta</taxon>
        <taxon>Magnoliopsida</taxon>
        <taxon>eudicotyledons</taxon>
        <taxon>Gunneridae</taxon>
        <taxon>Pentapetalae</taxon>
        <taxon>rosids</taxon>
        <taxon>malvids</taxon>
        <taxon>Brassicales</taxon>
        <taxon>Brassicaceae</taxon>
        <taxon>Brassiceae</taxon>
        <taxon>Eruca</taxon>
    </lineage>
</organism>
<dbReference type="EMBL" id="CAKOAT010080377">
    <property type="protein sequence ID" value="CAH8313984.1"/>
    <property type="molecule type" value="Genomic_DNA"/>
</dbReference>
<sequence>MAQSLSSSTIEFKNQKGVVCYCNRFAKIVQAWTNTNPGRRFYSCDGRKVGNGYDTCKFFRWYDEEKPHGWQHDALIGARDVMRQQKDEINSLRNKVRALTLERENMGETPTDMRQTCETCEKLKWEVLVLNERNKVYRNVLMTSSIGFTIVVVVFIVLLKL</sequence>
<keyword evidence="3" id="KW-0862">Zinc</keyword>
<dbReference type="Pfam" id="PF06839">
    <property type="entry name" value="Zn_ribbon_GRF"/>
    <property type="match status" value="1"/>
</dbReference>
<dbReference type="InterPro" id="IPR057222">
    <property type="entry name" value="DUF7900"/>
</dbReference>
<evidence type="ECO:0000313" key="8">
    <source>
        <dbReference type="EMBL" id="CAH8313984.1"/>
    </source>
</evidence>
<dbReference type="Pfam" id="PF25464">
    <property type="entry name" value="DUF7900"/>
    <property type="match status" value="1"/>
</dbReference>
<feature type="coiled-coil region" evidence="5">
    <location>
        <begin position="75"/>
        <end position="109"/>
    </location>
</feature>
<evidence type="ECO:0000256" key="1">
    <source>
        <dbReference type="ARBA" id="ARBA00022723"/>
    </source>
</evidence>
<keyword evidence="5" id="KW-0175">Coiled coil</keyword>
<proteinExistence type="predicted"/>
<dbReference type="GO" id="GO:0008270">
    <property type="term" value="F:zinc ion binding"/>
    <property type="evidence" value="ECO:0007669"/>
    <property type="project" value="UniProtKB-KW"/>
</dbReference>
<protein>
    <recommendedName>
        <fullName evidence="7">GRF-type domain-containing protein</fullName>
    </recommendedName>
</protein>
<keyword evidence="1" id="KW-0479">Metal-binding</keyword>
<evidence type="ECO:0000259" key="7">
    <source>
        <dbReference type="PROSITE" id="PS51999"/>
    </source>
</evidence>
<keyword evidence="6" id="KW-0812">Transmembrane</keyword>
<evidence type="ECO:0000256" key="2">
    <source>
        <dbReference type="ARBA" id="ARBA00022771"/>
    </source>
</evidence>
<dbReference type="Proteomes" id="UP001642260">
    <property type="component" value="Unassembled WGS sequence"/>
</dbReference>
<dbReference type="InterPro" id="IPR010666">
    <property type="entry name" value="Znf_GRF"/>
</dbReference>
<evidence type="ECO:0000256" key="3">
    <source>
        <dbReference type="ARBA" id="ARBA00022833"/>
    </source>
</evidence>
<feature type="domain" description="GRF-type" evidence="7">
    <location>
        <begin position="20"/>
        <end position="65"/>
    </location>
</feature>
<evidence type="ECO:0000256" key="5">
    <source>
        <dbReference type="SAM" id="Coils"/>
    </source>
</evidence>
<dbReference type="PROSITE" id="PS51999">
    <property type="entry name" value="ZF_GRF"/>
    <property type="match status" value="1"/>
</dbReference>
<feature type="transmembrane region" description="Helical" evidence="6">
    <location>
        <begin position="140"/>
        <end position="159"/>
    </location>
</feature>
<keyword evidence="2 4" id="KW-0863">Zinc-finger</keyword>
<dbReference type="AlphaFoldDB" id="A0ABC8J5U1"/>
<evidence type="ECO:0000256" key="4">
    <source>
        <dbReference type="PROSITE-ProRule" id="PRU01343"/>
    </source>
</evidence>
<reference evidence="8 9" key="1">
    <citation type="submission" date="2022-03" db="EMBL/GenBank/DDBJ databases">
        <authorList>
            <person name="Macdonald S."/>
            <person name="Ahmed S."/>
            <person name="Newling K."/>
        </authorList>
    </citation>
    <scope>NUCLEOTIDE SEQUENCE [LARGE SCALE GENOMIC DNA]</scope>
</reference>
<gene>
    <name evidence="8" type="ORF">ERUC_LOCUS7046</name>
</gene>
<accession>A0ABC8J5U1</accession>
<evidence type="ECO:0000313" key="9">
    <source>
        <dbReference type="Proteomes" id="UP001642260"/>
    </source>
</evidence>
<evidence type="ECO:0000256" key="6">
    <source>
        <dbReference type="SAM" id="Phobius"/>
    </source>
</evidence>
<comment type="caution">
    <text evidence="8">The sequence shown here is derived from an EMBL/GenBank/DDBJ whole genome shotgun (WGS) entry which is preliminary data.</text>
</comment>
<name>A0ABC8J5U1_ERUVS</name>